<dbReference type="AlphaFoldDB" id="A0AAP4FE98"/>
<protein>
    <submittedName>
        <fullName evidence="3">Phosphoribosyltransferase family protein</fullName>
    </submittedName>
</protein>
<evidence type="ECO:0000259" key="2">
    <source>
        <dbReference type="Pfam" id="PF00156"/>
    </source>
</evidence>
<sequence length="282" mass="29880">MRWREAADAAWFGPVVSAARSALNEAALAILPSRCVGCSSDAGPLCVECGSDLGRALLHPSVVDDLRELDVLAPQHRAPAVAAAAYSGVVANALLAAKTRGGLGLIRRFGPAVDRAWKLMRSVTERGPVAVVPVPSKASSVRARGFSPVEELLRESEVQPVMNFLRVRTLTSWGLTRQGPQKSRGRSGRSAALKGQFAIDQAALQNAKRRDRHGRIPRRVVLFDDVMTTGSTLAEAARTLRAQGFTVVGAFCVAWVRPPGGTVAVSASTVSASEETENKPPA</sequence>
<dbReference type="Pfam" id="PF00156">
    <property type="entry name" value="Pribosyltran"/>
    <property type="match status" value="1"/>
</dbReference>
<keyword evidence="3" id="KW-0808">Transferase</keyword>
<dbReference type="PANTHER" id="PTHR47505">
    <property type="entry name" value="DNA UTILIZATION PROTEIN YHGH"/>
    <property type="match status" value="1"/>
</dbReference>
<dbReference type="EMBL" id="JASODW010000001">
    <property type="protein sequence ID" value="MDK6274513.1"/>
    <property type="molecule type" value="Genomic_DNA"/>
</dbReference>
<comment type="similarity">
    <text evidence="1">Belongs to the ComF/GntX family.</text>
</comment>
<keyword evidence="3" id="KW-0328">Glycosyltransferase</keyword>
<proteinExistence type="inferred from homology"/>
<dbReference type="Proteomes" id="UP001240483">
    <property type="component" value="Unassembled WGS sequence"/>
</dbReference>
<evidence type="ECO:0000256" key="1">
    <source>
        <dbReference type="ARBA" id="ARBA00008007"/>
    </source>
</evidence>
<accession>A0AAP4FE98</accession>
<evidence type="ECO:0000313" key="3">
    <source>
        <dbReference type="EMBL" id="MDK6274513.1"/>
    </source>
</evidence>
<dbReference type="SUPFAM" id="SSF53271">
    <property type="entry name" value="PRTase-like"/>
    <property type="match status" value="1"/>
</dbReference>
<dbReference type="InterPro" id="IPR051910">
    <property type="entry name" value="ComF/GntX_DNA_util-trans"/>
</dbReference>
<reference evidence="3" key="1">
    <citation type="submission" date="2023-05" db="EMBL/GenBank/DDBJ databases">
        <title>Cataloging the Phylogenetic Diversity of Human Bladder Bacteria.</title>
        <authorList>
            <person name="Du J."/>
        </authorList>
    </citation>
    <scope>NUCLEOTIDE SEQUENCE</scope>
    <source>
        <strain evidence="3">UMB9978</strain>
    </source>
</reference>
<gene>
    <name evidence="3" type="ORF">QP116_01930</name>
</gene>
<dbReference type="Gene3D" id="3.40.50.2020">
    <property type="match status" value="1"/>
</dbReference>
<evidence type="ECO:0000313" key="4">
    <source>
        <dbReference type="Proteomes" id="UP001240483"/>
    </source>
</evidence>
<comment type="caution">
    <text evidence="3">The sequence shown here is derived from an EMBL/GenBank/DDBJ whole genome shotgun (WGS) entry which is preliminary data.</text>
</comment>
<dbReference type="GO" id="GO:0016757">
    <property type="term" value="F:glycosyltransferase activity"/>
    <property type="evidence" value="ECO:0007669"/>
    <property type="project" value="UniProtKB-KW"/>
</dbReference>
<dbReference type="CDD" id="cd06223">
    <property type="entry name" value="PRTases_typeI"/>
    <property type="match status" value="1"/>
</dbReference>
<feature type="domain" description="Phosphoribosyltransferase" evidence="2">
    <location>
        <begin position="186"/>
        <end position="271"/>
    </location>
</feature>
<dbReference type="RefSeq" id="WP_285332462.1">
    <property type="nucleotide sequence ID" value="NZ_JASODW010000001.1"/>
</dbReference>
<dbReference type="PANTHER" id="PTHR47505:SF1">
    <property type="entry name" value="DNA UTILIZATION PROTEIN YHGH"/>
    <property type="match status" value="1"/>
</dbReference>
<dbReference type="InterPro" id="IPR000836">
    <property type="entry name" value="PRTase_dom"/>
</dbReference>
<organism evidence="3 4">
    <name type="scientific">Pseudoglutamicibacter cumminsii</name>
    <dbReference type="NCBI Taxonomy" id="156979"/>
    <lineage>
        <taxon>Bacteria</taxon>
        <taxon>Bacillati</taxon>
        <taxon>Actinomycetota</taxon>
        <taxon>Actinomycetes</taxon>
        <taxon>Micrococcales</taxon>
        <taxon>Micrococcaceae</taxon>
        <taxon>Pseudoglutamicibacter</taxon>
    </lineage>
</organism>
<name>A0AAP4FE98_9MICC</name>
<dbReference type="InterPro" id="IPR029057">
    <property type="entry name" value="PRTase-like"/>
</dbReference>